<evidence type="ECO:0000259" key="1">
    <source>
        <dbReference type="Pfam" id="PF03872"/>
    </source>
</evidence>
<dbReference type="STRING" id="207949.RED65_03780"/>
<dbReference type="Pfam" id="PF03872">
    <property type="entry name" value="RseA_N"/>
    <property type="match status" value="1"/>
</dbReference>
<reference evidence="2 3" key="1">
    <citation type="submission" date="2006-03" db="EMBL/GenBank/DDBJ databases">
        <authorList>
            <person name="Pinhassi J."/>
            <person name="Pedros-Alio C."/>
            <person name="Ferriera S."/>
            <person name="Johnson J."/>
            <person name="Kravitz S."/>
            <person name="Halpern A."/>
            <person name="Remington K."/>
            <person name="Beeson K."/>
            <person name="Tran B."/>
            <person name="Rogers Y.-H."/>
            <person name="Friedman R."/>
            <person name="Venter J.C."/>
        </authorList>
    </citation>
    <scope>NUCLEOTIDE SEQUENCE [LARGE SCALE GENOMIC DNA]</scope>
    <source>
        <strain evidence="2 3">RED65</strain>
    </source>
</reference>
<dbReference type="GO" id="GO:0016989">
    <property type="term" value="F:sigma factor antagonist activity"/>
    <property type="evidence" value="ECO:0007669"/>
    <property type="project" value="InterPro"/>
</dbReference>
<dbReference type="InterPro" id="IPR005572">
    <property type="entry name" value="Anti-sigma_E_RseA_N"/>
</dbReference>
<evidence type="ECO:0000313" key="2">
    <source>
        <dbReference type="EMBL" id="EAT12128.1"/>
    </source>
</evidence>
<comment type="caution">
    <text evidence="2">The sequence shown here is derived from an EMBL/GenBank/DDBJ whole genome shotgun (WGS) entry which is preliminary data.</text>
</comment>
<dbReference type="SUPFAM" id="SSF89069">
    <property type="entry name" value="N-terminal, cytoplasmic domain of anti-sigmaE factor RseA"/>
    <property type="match status" value="1"/>
</dbReference>
<protein>
    <submittedName>
        <fullName evidence="2">Anti-sigma factor MucA</fullName>
    </submittedName>
</protein>
<gene>
    <name evidence="2" type="ORF">RED65_03780</name>
</gene>
<proteinExistence type="predicted"/>
<dbReference type="EMBL" id="AAQH01000010">
    <property type="protein sequence ID" value="EAT12128.1"/>
    <property type="molecule type" value="Genomic_DNA"/>
</dbReference>
<dbReference type="AlphaFoldDB" id="Q1N1C2"/>
<dbReference type="PANTHER" id="PTHR38104">
    <property type="match status" value="1"/>
</dbReference>
<evidence type="ECO:0000313" key="3">
    <source>
        <dbReference type="Proteomes" id="UP000004263"/>
    </source>
</evidence>
<dbReference type="InterPro" id="IPR052383">
    <property type="entry name" value="Anti-sigma-E_RseA-like"/>
</dbReference>
<dbReference type="HOGENOM" id="CLU_1382902_0_0_6"/>
<dbReference type="InterPro" id="IPR036147">
    <property type="entry name" value="Anti-sigma_E_RseA_N_sf"/>
</dbReference>
<dbReference type="Proteomes" id="UP000004263">
    <property type="component" value="Unassembled WGS sequence"/>
</dbReference>
<name>Q1N1C2_9GAMM</name>
<dbReference type="Gene3D" id="1.10.10.880">
    <property type="entry name" value="Anti sigma-E protein RseA, N-terminal domain"/>
    <property type="match status" value="1"/>
</dbReference>
<accession>Q1N1C2</accession>
<dbReference type="OrthoDB" id="5734981at2"/>
<organism evidence="2 3">
    <name type="scientific">Bermanella marisrubri</name>
    <dbReference type="NCBI Taxonomy" id="207949"/>
    <lineage>
        <taxon>Bacteria</taxon>
        <taxon>Pseudomonadati</taxon>
        <taxon>Pseudomonadota</taxon>
        <taxon>Gammaproteobacteria</taxon>
        <taxon>Oceanospirillales</taxon>
        <taxon>Oceanospirillaceae</taxon>
        <taxon>Bermanella</taxon>
    </lineage>
</organism>
<dbReference type="PANTHER" id="PTHR38104:SF1">
    <property type="entry name" value="ANTI-SIGMA-E FACTOR RSEA"/>
    <property type="match status" value="1"/>
</dbReference>
<feature type="domain" description="Anti sigma-E protein RseA N-terminal" evidence="1">
    <location>
        <begin position="7"/>
        <end position="76"/>
    </location>
</feature>
<keyword evidence="3" id="KW-1185">Reference proteome</keyword>
<sequence length="192" mass="20964">MSEKEYESLSSLMDGEADEMSVHRLLGKVDKNPELKAKWSRYHLAQDILKGQSSEHSELDVSGLVSSAIAGESTPKSERPWLKAIGGMSIAASVAFAVVVGTQFALPGAQDSSFQVASKPSEEIVKPADVVRSETMIAQQSDSLNEEELRQAQNRLNDYLKQHAQDSALGQGQTAMPFARVVNFENNKKGRE</sequence>
<dbReference type="RefSeq" id="WP_007019088.1">
    <property type="nucleotide sequence ID" value="NZ_CH724120.1"/>
</dbReference>
<dbReference type="CDD" id="cd16328">
    <property type="entry name" value="RseA_N"/>
    <property type="match status" value="1"/>
</dbReference>